<dbReference type="InterPro" id="IPR010401">
    <property type="entry name" value="AGL/Gdb1"/>
</dbReference>
<dbReference type="InterPro" id="IPR012341">
    <property type="entry name" value="6hp_glycosidase-like_sf"/>
</dbReference>
<reference evidence="3" key="2">
    <citation type="submission" date="2021-04" db="EMBL/GenBank/DDBJ databases">
        <authorList>
            <person name="Gilroy R."/>
        </authorList>
    </citation>
    <scope>NUCLEOTIDE SEQUENCE</scope>
    <source>
        <strain evidence="3">3436</strain>
    </source>
</reference>
<reference evidence="3" key="1">
    <citation type="journal article" date="2021" name="PeerJ">
        <title>Extensive microbial diversity within the chicken gut microbiome revealed by metagenomics and culture.</title>
        <authorList>
            <person name="Gilroy R."/>
            <person name="Ravi A."/>
            <person name="Getino M."/>
            <person name="Pursley I."/>
            <person name="Horton D.L."/>
            <person name="Alikhan N.F."/>
            <person name="Baker D."/>
            <person name="Gharbi K."/>
            <person name="Hall N."/>
            <person name="Watson M."/>
            <person name="Adriaenssens E.M."/>
            <person name="Foster-Nyarko E."/>
            <person name="Jarju S."/>
            <person name="Secka A."/>
            <person name="Antonio M."/>
            <person name="Oren A."/>
            <person name="Chaudhuri R.R."/>
            <person name="La Ragione R."/>
            <person name="Hildebrand F."/>
            <person name="Pallen M.J."/>
        </authorList>
    </citation>
    <scope>NUCLEOTIDE SEQUENCE</scope>
    <source>
        <strain evidence="3">3436</strain>
    </source>
</reference>
<evidence type="ECO:0000259" key="1">
    <source>
        <dbReference type="Pfam" id="PF06202"/>
    </source>
</evidence>
<proteinExistence type="predicted"/>
<dbReference type="GO" id="GO:0004135">
    <property type="term" value="F:amylo-alpha-1,6-glucosidase activity"/>
    <property type="evidence" value="ECO:0007669"/>
    <property type="project" value="InterPro"/>
</dbReference>
<accession>A0A9D2F0W1</accession>
<dbReference type="PANTHER" id="PTHR10569">
    <property type="entry name" value="GLYCOGEN DEBRANCHING ENZYME"/>
    <property type="match status" value="1"/>
</dbReference>
<feature type="domain" description="Glycogen debranching enzyme C-terminal" evidence="1">
    <location>
        <begin position="274"/>
        <end position="637"/>
    </location>
</feature>
<dbReference type="EMBL" id="DXBO01000020">
    <property type="protein sequence ID" value="HIZ47343.1"/>
    <property type="molecule type" value="Genomic_DNA"/>
</dbReference>
<protein>
    <submittedName>
        <fullName evidence="3">Amylo-alpha-1,6-glucosidase</fullName>
    </submittedName>
</protein>
<dbReference type="AlphaFoldDB" id="A0A9D2F0W1"/>
<feature type="domain" description="Glycogen debranching enzyme bacterial and archaeal type N-terminal" evidence="2">
    <location>
        <begin position="20"/>
        <end position="227"/>
    </location>
</feature>
<dbReference type="Pfam" id="PF12439">
    <property type="entry name" value="GDE_N"/>
    <property type="match status" value="1"/>
</dbReference>
<organism evidence="3 4">
    <name type="scientific">Candidatus Gemmiger excrementavium</name>
    <dbReference type="NCBI Taxonomy" id="2838608"/>
    <lineage>
        <taxon>Bacteria</taxon>
        <taxon>Bacillati</taxon>
        <taxon>Bacillota</taxon>
        <taxon>Clostridia</taxon>
        <taxon>Eubacteriales</taxon>
        <taxon>Gemmiger</taxon>
    </lineage>
</organism>
<dbReference type="GO" id="GO:0005980">
    <property type="term" value="P:glycogen catabolic process"/>
    <property type="evidence" value="ECO:0007669"/>
    <property type="project" value="InterPro"/>
</dbReference>
<dbReference type="PANTHER" id="PTHR10569:SF2">
    <property type="entry name" value="GLYCOGEN DEBRANCHING ENZYME"/>
    <property type="match status" value="1"/>
</dbReference>
<evidence type="ECO:0000313" key="4">
    <source>
        <dbReference type="Proteomes" id="UP000824031"/>
    </source>
</evidence>
<dbReference type="SUPFAM" id="SSF48208">
    <property type="entry name" value="Six-hairpin glycosidases"/>
    <property type="match status" value="1"/>
</dbReference>
<gene>
    <name evidence="3" type="ORF">H9810_01300</name>
</gene>
<evidence type="ECO:0000259" key="2">
    <source>
        <dbReference type="Pfam" id="PF12439"/>
    </source>
</evidence>
<dbReference type="InterPro" id="IPR008928">
    <property type="entry name" value="6-hairpin_glycosidase_sf"/>
</dbReference>
<dbReference type="Pfam" id="PF06202">
    <property type="entry name" value="GDE_C"/>
    <property type="match status" value="1"/>
</dbReference>
<sequence>MRFLYGTQDFADSARRAEHCFLLTNGLGGFCAQTLTGGAARNDHALLMACTRAPNVRWNIVHRVEEELTQDGAAIHLSTQTFAKDDPEEGWRHLCAAEVDGLPRWVYQWQGIQVEKELAMDWQHNTVALRYKVENPGDTPCTLTVTPWLQFVPKGKNLRRNQTFTLRGSRVTAAGLELTVTTNGRLMPRPLAYQTLYYPCDAPDGRRKTGLTAACLQVTCTVAPGSRQTLDLVFTLEKTAPPAARVLRQARSRCRQWQQQGGFRALAARQLALASAAFLARRDSTGGQTILAGYPFFEDWGRDTMIALPGCTLSTGRYAEAKSILETFLQYEQDGLLPNLFPEGKTAPMYNTVDAALLFIRDVWLYARYTGDLDFVRRAWPVMERIVAAYRNGTRFGIHMEPDGLIAAGQGLDQLTWMDVRIGEILPTPRHGKPVEINAYWYNALRMLAELAATLELDGRDYAALADHVRESFRAQFWMPDKGYLRDVISGTGQDEQLRCNQVWAVAQPFPLLDPGQEARVVATVQRELYTPVGLRTLAPGDPAFHPVYGGPQKDRDLAYHQGTVWPFPLGAFYLAYLKVNGHSVAARRQVAQWLAALEPALREGCAGQLPEIYDGLTPTASRGCFAQAWSVGELLRVYEALERPVPEHMR</sequence>
<dbReference type="Gene3D" id="1.50.10.10">
    <property type="match status" value="1"/>
</dbReference>
<dbReference type="GO" id="GO:0004134">
    <property type="term" value="F:4-alpha-glucanotransferase activity"/>
    <property type="evidence" value="ECO:0007669"/>
    <property type="project" value="InterPro"/>
</dbReference>
<name>A0A9D2F0W1_9FIRM</name>
<dbReference type="InterPro" id="IPR032790">
    <property type="entry name" value="GDE_C"/>
</dbReference>
<dbReference type="Proteomes" id="UP000824031">
    <property type="component" value="Unassembled WGS sequence"/>
</dbReference>
<evidence type="ECO:0000313" key="3">
    <source>
        <dbReference type="EMBL" id="HIZ47343.1"/>
    </source>
</evidence>
<comment type="caution">
    <text evidence="3">The sequence shown here is derived from an EMBL/GenBank/DDBJ whole genome shotgun (WGS) entry which is preliminary data.</text>
</comment>
<dbReference type="InterPro" id="IPR024742">
    <property type="entry name" value="Glycogen_debranch_N"/>
</dbReference>